<evidence type="ECO:0000256" key="1">
    <source>
        <dbReference type="ARBA" id="ARBA00004141"/>
    </source>
</evidence>
<feature type="transmembrane region" description="Helical" evidence="7">
    <location>
        <begin position="23"/>
        <end position="44"/>
    </location>
</feature>
<feature type="transmembrane region" description="Helical" evidence="7">
    <location>
        <begin position="130"/>
        <end position="149"/>
    </location>
</feature>
<comment type="similarity">
    <text evidence="2 7">Belongs to the purine permeases (TC 2.A.7.14) family.</text>
</comment>
<feature type="transmembrane region" description="Helical" evidence="7">
    <location>
        <begin position="266"/>
        <end position="282"/>
    </location>
</feature>
<feature type="transmembrane region" description="Helical" evidence="7">
    <location>
        <begin position="294"/>
        <end position="313"/>
    </location>
</feature>
<feature type="transmembrane region" description="Helical" evidence="7">
    <location>
        <begin position="325"/>
        <end position="341"/>
    </location>
</feature>
<feature type="transmembrane region" description="Helical" evidence="7">
    <location>
        <begin position="56"/>
        <end position="79"/>
    </location>
</feature>
<dbReference type="Proteomes" id="UP000236161">
    <property type="component" value="Unassembled WGS sequence"/>
</dbReference>
<keyword evidence="4 7" id="KW-0812">Transmembrane</keyword>
<proteinExistence type="inferred from homology"/>
<dbReference type="STRING" id="1088818.A0A2I0A0H3"/>
<protein>
    <recommendedName>
        <fullName evidence="7">Probable purine permease</fullName>
    </recommendedName>
</protein>
<dbReference type="PANTHER" id="PTHR31376">
    <property type="entry name" value="OS09G0467300 PROTEIN-RELATED"/>
    <property type="match status" value="1"/>
</dbReference>
<evidence type="ECO:0000256" key="8">
    <source>
        <dbReference type="SAM" id="MobiDB-lite"/>
    </source>
</evidence>
<dbReference type="OrthoDB" id="1865379at2759"/>
<dbReference type="GO" id="GO:0015211">
    <property type="term" value="F:purine nucleoside transmembrane transporter activity"/>
    <property type="evidence" value="ECO:0007669"/>
    <property type="project" value="UniProtKB-UniRule"/>
</dbReference>
<evidence type="ECO:0000256" key="2">
    <source>
        <dbReference type="ARBA" id="ARBA00006213"/>
    </source>
</evidence>
<reference evidence="9 10" key="1">
    <citation type="journal article" date="2017" name="Nature">
        <title>The Apostasia genome and the evolution of orchids.</title>
        <authorList>
            <person name="Zhang G.Q."/>
            <person name="Liu K.W."/>
            <person name="Li Z."/>
            <person name="Lohaus R."/>
            <person name="Hsiao Y.Y."/>
            <person name="Niu S.C."/>
            <person name="Wang J.Y."/>
            <person name="Lin Y.C."/>
            <person name="Xu Q."/>
            <person name="Chen L.J."/>
            <person name="Yoshida K."/>
            <person name="Fujiwara S."/>
            <person name="Wang Z.W."/>
            <person name="Zhang Y.Q."/>
            <person name="Mitsuda N."/>
            <person name="Wang M."/>
            <person name="Liu G.H."/>
            <person name="Pecoraro L."/>
            <person name="Huang H.X."/>
            <person name="Xiao X.J."/>
            <person name="Lin M."/>
            <person name="Wu X.Y."/>
            <person name="Wu W.L."/>
            <person name="Chen Y.Y."/>
            <person name="Chang S.B."/>
            <person name="Sakamoto S."/>
            <person name="Ohme-Takagi M."/>
            <person name="Yagi M."/>
            <person name="Zeng S.J."/>
            <person name="Shen C.Y."/>
            <person name="Yeh C.M."/>
            <person name="Luo Y.B."/>
            <person name="Tsai W.C."/>
            <person name="Van de Peer Y."/>
            <person name="Liu Z.J."/>
        </authorList>
    </citation>
    <scope>NUCLEOTIDE SEQUENCE [LARGE SCALE GENOMIC DNA]</scope>
    <source>
        <strain evidence="10">cv. Shenzhen</strain>
        <tissue evidence="9">Stem</tissue>
    </source>
</reference>
<evidence type="ECO:0000313" key="10">
    <source>
        <dbReference type="Proteomes" id="UP000236161"/>
    </source>
</evidence>
<keyword evidence="5 7" id="KW-1133">Transmembrane helix</keyword>
<evidence type="ECO:0000256" key="7">
    <source>
        <dbReference type="RuleBase" id="RU368015"/>
    </source>
</evidence>
<organism evidence="9 10">
    <name type="scientific">Apostasia shenzhenica</name>
    <dbReference type="NCBI Taxonomy" id="1088818"/>
    <lineage>
        <taxon>Eukaryota</taxon>
        <taxon>Viridiplantae</taxon>
        <taxon>Streptophyta</taxon>
        <taxon>Embryophyta</taxon>
        <taxon>Tracheophyta</taxon>
        <taxon>Spermatophyta</taxon>
        <taxon>Magnoliopsida</taxon>
        <taxon>Liliopsida</taxon>
        <taxon>Asparagales</taxon>
        <taxon>Orchidaceae</taxon>
        <taxon>Apostasioideae</taxon>
        <taxon>Apostasia</taxon>
    </lineage>
</organism>
<dbReference type="InterPro" id="IPR030182">
    <property type="entry name" value="PUP_plant"/>
</dbReference>
<dbReference type="GO" id="GO:0005345">
    <property type="term" value="F:purine nucleobase transmembrane transporter activity"/>
    <property type="evidence" value="ECO:0007669"/>
    <property type="project" value="UniProtKB-UniRule"/>
</dbReference>
<feature type="transmembrane region" description="Helical" evidence="7">
    <location>
        <begin position="221"/>
        <end position="246"/>
    </location>
</feature>
<dbReference type="AlphaFoldDB" id="A0A2I0A0H3"/>
<feature type="region of interest" description="Disordered" evidence="8">
    <location>
        <begin position="357"/>
        <end position="376"/>
    </location>
</feature>
<keyword evidence="3 7" id="KW-0813">Transport</keyword>
<feature type="transmembrane region" description="Helical" evidence="7">
    <location>
        <begin position="91"/>
        <end position="110"/>
    </location>
</feature>
<accession>A0A2I0A0H3</accession>
<dbReference type="PANTHER" id="PTHR31376:SF105">
    <property type="entry name" value="PURINE PERMEASE-RELATED"/>
    <property type="match status" value="1"/>
</dbReference>
<feature type="transmembrane region" description="Helical" evidence="7">
    <location>
        <begin position="156"/>
        <end position="176"/>
    </location>
</feature>
<sequence length="385" mass="41599">MDEIESQLDGRPPSNSLFRAKKLILLSLNVLLLAVGSSGGPLVLRLYFLRGGSRKWLSAALQTSGFPLVLPPLLFSFLRRRRRSSFSAAKPAVFFITPPLVLYSVILGLLTGLDNFISAYGASYLPVSTSALLGSTQLGFTALFAFLIVKQKFSEFSINSVVLLTFGAAVLGVHANGNRPTGESQGKYYLGFAMTLAAAVLYALVLPLVELTYKKAKQEITYTLVMEMQCIISFSATAFCVVGMAVNRDFQAISRDAEGYGLGETKYYLVLVSIALLSQCYFQGLVGTIKYSSALLSGVVIAICIPVTEVLGVLCFREKFDGEKGVALALSLWGSASYFYGEYKLNKKREAAVGAVTDGAGENPAPQEHHRSSSVPSLLELQTVR</sequence>
<evidence type="ECO:0000256" key="5">
    <source>
        <dbReference type="ARBA" id="ARBA00022989"/>
    </source>
</evidence>
<keyword evidence="10" id="KW-1185">Reference proteome</keyword>
<gene>
    <name evidence="9" type="primary">PUP3</name>
    <name evidence="9" type="ORF">AXF42_Ash020603</name>
</gene>
<dbReference type="InterPro" id="IPR037185">
    <property type="entry name" value="EmrE-like"/>
</dbReference>
<dbReference type="Pfam" id="PF16913">
    <property type="entry name" value="PUNUT"/>
    <property type="match status" value="1"/>
</dbReference>
<comment type="subcellular location">
    <subcellularLocation>
        <location evidence="1 7">Membrane</location>
        <topology evidence="1 7">Multi-pass membrane protein</topology>
    </subcellularLocation>
</comment>
<evidence type="ECO:0000256" key="4">
    <source>
        <dbReference type="ARBA" id="ARBA00022692"/>
    </source>
</evidence>
<dbReference type="GO" id="GO:0016020">
    <property type="term" value="C:membrane"/>
    <property type="evidence" value="ECO:0007669"/>
    <property type="project" value="UniProtKB-SubCell"/>
</dbReference>
<evidence type="ECO:0000313" key="9">
    <source>
        <dbReference type="EMBL" id="PKA49024.1"/>
    </source>
</evidence>
<keyword evidence="6 7" id="KW-0472">Membrane</keyword>
<dbReference type="SUPFAM" id="SSF103481">
    <property type="entry name" value="Multidrug resistance efflux transporter EmrE"/>
    <property type="match status" value="1"/>
</dbReference>
<evidence type="ECO:0000256" key="6">
    <source>
        <dbReference type="ARBA" id="ARBA00023136"/>
    </source>
</evidence>
<evidence type="ECO:0000256" key="3">
    <source>
        <dbReference type="ARBA" id="ARBA00022448"/>
    </source>
</evidence>
<dbReference type="EMBL" id="KZ452041">
    <property type="protein sequence ID" value="PKA49024.1"/>
    <property type="molecule type" value="Genomic_DNA"/>
</dbReference>
<name>A0A2I0A0H3_9ASPA</name>
<feature type="transmembrane region" description="Helical" evidence="7">
    <location>
        <begin position="188"/>
        <end position="209"/>
    </location>
</feature>